<dbReference type="SMART" id="SM00526">
    <property type="entry name" value="H15"/>
    <property type="match status" value="1"/>
</dbReference>
<sequence length="1086" mass="123275">MHPAFATLEGKKHKKFDAIIVEMARVNPSALVYQEEIKQKLCEFSTHTPDHPTYAAMIERAILELNEEEGSSEGHISQFVKENYQDLPPAHSIFLSHHLDALVKKGDIVSTHTNCYKLREENFDSSSVLKHRKKGTRQNQVSKKYKVEGGQSMREQNVVAEVENETYNEENREQWHQPDEFEDQYQSQDWQIEINRSQNFELSDSQIHTEELQIEAIEEQTQVHGQSVQGVVDNQKQADEFLGHERGSELSEDDHQALGENMVRIEDQKQAEEQEVDSIEEQNKVTDEVIEELHGVNGEDRWLAELNEWQSDALMAQMLEEELNQEKTEKEEVTEEEPQGGVENEVIEEEFEKDKQQNGAAEKEKHQDIQVEDFVEQILQSQEMEIDVTEKQGEKQGQENELAKEQKRLRKQQMDICCNIKHLSDIMEHFTKKQEENEATSSLACQEPVYFGSLLLSKDECIKLLWKMNKIQGQLIEFVSSLSDMVGKDYLVPNLKRPPEIDVTRLGESSQRQNKQAKLCGLQVMPESQPKSTEIAHDLCMNTFLEEASQSGFNHQQLVPLLSETSVRRQLPISESTPEANLIVEQPSASNFGKSSHDLYLNPSPEEAPQSGFNHQQLVPLLSETSDHHQLPISESPPDVNLIVEQPSASNFGTSSHDLCLNPSPEEAPQSGFNHQQLVPLLSETSVRHQLPISESTTEANLIVEQPSASNFGKSSHDLCLNPSPEEAPQSRFNHQQLVPLLSETSVHHQLPISESTPEANLIVEQPSASNFGKSSRDLCLNPSPEEAPQSGFNHQQLVPLLSETSVHHQLPISESPPEVNLFVEQPSQEQRHCDKQVDQKQEPENSIEERPTDHELKAVNQPYQTPQQTRGSVKQRMITRSRSATATEDTSHPQLAVHKSMTKQYEEQKHGNEPRNSNSDVEESGGESLPFDDQHRHEQQQLLSRVRGRPPKVILNVCTTINVTAATDGTSHPELAVDKSMTKQYEEQKHREESRDSNSDVDESGGVSLPFDDQHHREQQQQQPLSRVRGRLPKVKLNTGTTKNVVLPPHHLNKQTQVSGVRFTRGRAAKDASLQQHESQHKRRG</sequence>
<gene>
    <name evidence="7" type="ORF">CFOL_v3_08645</name>
</gene>
<dbReference type="Proteomes" id="UP000187406">
    <property type="component" value="Unassembled WGS sequence"/>
</dbReference>
<evidence type="ECO:0000313" key="8">
    <source>
        <dbReference type="Proteomes" id="UP000187406"/>
    </source>
</evidence>
<dbReference type="InterPro" id="IPR005818">
    <property type="entry name" value="Histone_H1/H5_H15"/>
</dbReference>
<dbReference type="GO" id="GO:0005730">
    <property type="term" value="C:nucleolus"/>
    <property type="evidence" value="ECO:0007669"/>
    <property type="project" value="TreeGrafter"/>
</dbReference>
<reference evidence="8" key="1">
    <citation type="submission" date="2016-04" db="EMBL/GenBank/DDBJ databases">
        <title>Cephalotus genome sequencing.</title>
        <authorList>
            <person name="Fukushima K."/>
            <person name="Hasebe M."/>
            <person name="Fang X."/>
        </authorList>
    </citation>
    <scope>NUCLEOTIDE SEQUENCE [LARGE SCALE GENOMIC DNA]</scope>
    <source>
        <strain evidence="8">cv. St1</strain>
    </source>
</reference>
<protein>
    <submittedName>
        <fullName evidence="7">Linker_histone domain-containing protein</fullName>
    </submittedName>
</protein>
<dbReference type="InParanoid" id="A0A1Q3BAU7"/>
<feature type="region of interest" description="Disordered" evidence="5">
    <location>
        <begin position="769"/>
        <end position="792"/>
    </location>
</feature>
<feature type="coiled-coil region" evidence="4">
    <location>
        <begin position="388"/>
        <end position="415"/>
    </location>
</feature>
<dbReference type="GO" id="GO:0045910">
    <property type="term" value="P:negative regulation of DNA recombination"/>
    <property type="evidence" value="ECO:0007669"/>
    <property type="project" value="TreeGrafter"/>
</dbReference>
<feature type="domain" description="H15" evidence="6">
    <location>
        <begin position="50"/>
        <end position="120"/>
    </location>
</feature>
<evidence type="ECO:0000313" key="7">
    <source>
        <dbReference type="EMBL" id="GAV65130.1"/>
    </source>
</evidence>
<dbReference type="InterPro" id="IPR036390">
    <property type="entry name" value="WH_DNA-bd_sf"/>
</dbReference>
<keyword evidence="8" id="KW-1185">Reference proteome</keyword>
<dbReference type="Pfam" id="PF00538">
    <property type="entry name" value="Linker_histone"/>
    <property type="match status" value="1"/>
</dbReference>
<dbReference type="Gene3D" id="1.10.10.10">
    <property type="entry name" value="Winged helix-like DNA-binding domain superfamily/Winged helix DNA-binding domain"/>
    <property type="match status" value="1"/>
</dbReference>
<organism evidence="7 8">
    <name type="scientific">Cephalotus follicularis</name>
    <name type="common">Albany pitcher plant</name>
    <dbReference type="NCBI Taxonomy" id="3775"/>
    <lineage>
        <taxon>Eukaryota</taxon>
        <taxon>Viridiplantae</taxon>
        <taxon>Streptophyta</taxon>
        <taxon>Embryophyta</taxon>
        <taxon>Tracheophyta</taxon>
        <taxon>Spermatophyta</taxon>
        <taxon>Magnoliopsida</taxon>
        <taxon>eudicotyledons</taxon>
        <taxon>Gunneridae</taxon>
        <taxon>Pentapetalae</taxon>
        <taxon>rosids</taxon>
        <taxon>fabids</taxon>
        <taxon>Oxalidales</taxon>
        <taxon>Cephalotaceae</taxon>
        <taxon>Cephalotus</taxon>
    </lineage>
</organism>
<evidence type="ECO:0000256" key="1">
    <source>
        <dbReference type="ARBA" id="ARBA00004123"/>
    </source>
</evidence>
<dbReference type="GO" id="GO:0003690">
    <property type="term" value="F:double-stranded DNA binding"/>
    <property type="evidence" value="ECO:0007669"/>
    <property type="project" value="TreeGrafter"/>
</dbReference>
<dbReference type="InterPro" id="IPR036388">
    <property type="entry name" value="WH-like_DNA-bd_sf"/>
</dbReference>
<dbReference type="EMBL" id="BDDD01000387">
    <property type="protein sequence ID" value="GAV65130.1"/>
    <property type="molecule type" value="Genomic_DNA"/>
</dbReference>
<feature type="compositionally biased region" description="Basic and acidic residues" evidence="5">
    <location>
        <begin position="830"/>
        <end position="858"/>
    </location>
</feature>
<dbReference type="SUPFAM" id="SSF46785">
    <property type="entry name" value="Winged helix' DNA-binding domain"/>
    <property type="match status" value="1"/>
</dbReference>
<dbReference type="GO" id="GO:0030261">
    <property type="term" value="P:chromosome condensation"/>
    <property type="evidence" value="ECO:0007669"/>
    <property type="project" value="TreeGrafter"/>
</dbReference>
<dbReference type="PROSITE" id="PS51504">
    <property type="entry name" value="H15"/>
    <property type="match status" value="1"/>
</dbReference>
<feature type="coiled-coil region" evidence="4">
    <location>
        <begin position="255"/>
        <end position="289"/>
    </location>
</feature>
<feature type="compositionally biased region" description="Polar residues" evidence="5">
    <location>
        <begin position="862"/>
        <end position="889"/>
    </location>
</feature>
<dbReference type="STRING" id="3775.A0A1Q3BAU7"/>
<feature type="region of interest" description="Disordered" evidence="5">
    <location>
        <begin position="973"/>
        <end position="1086"/>
    </location>
</feature>
<proteinExistence type="predicted"/>
<feature type="region of interest" description="Disordered" evidence="5">
    <location>
        <begin position="324"/>
        <end position="346"/>
    </location>
</feature>
<dbReference type="GO" id="GO:0006334">
    <property type="term" value="P:nucleosome assembly"/>
    <property type="evidence" value="ECO:0007669"/>
    <property type="project" value="InterPro"/>
</dbReference>
<comment type="caution">
    <text evidence="7">The sequence shown here is derived from an EMBL/GenBank/DDBJ whole genome shotgun (WGS) entry which is preliminary data.</text>
</comment>
<dbReference type="GO" id="GO:0031492">
    <property type="term" value="F:nucleosomal DNA binding"/>
    <property type="evidence" value="ECO:0007669"/>
    <property type="project" value="TreeGrafter"/>
</dbReference>
<evidence type="ECO:0000256" key="3">
    <source>
        <dbReference type="ARBA" id="ARBA00023242"/>
    </source>
</evidence>
<keyword evidence="2" id="KW-0238">DNA-binding</keyword>
<feature type="compositionally biased region" description="Basic and acidic residues" evidence="5">
    <location>
        <begin position="976"/>
        <end position="999"/>
    </location>
</feature>
<name>A0A1Q3BAU7_CEPFO</name>
<keyword evidence="4" id="KW-0175">Coiled coil</keyword>
<dbReference type="OrthoDB" id="1110759at2759"/>
<feature type="compositionally biased region" description="Basic and acidic residues" evidence="5">
    <location>
        <begin position="905"/>
        <end position="914"/>
    </location>
</feature>
<dbReference type="GO" id="GO:0000786">
    <property type="term" value="C:nucleosome"/>
    <property type="evidence" value="ECO:0007669"/>
    <property type="project" value="InterPro"/>
</dbReference>
<evidence type="ECO:0000256" key="4">
    <source>
        <dbReference type="SAM" id="Coils"/>
    </source>
</evidence>
<keyword evidence="3" id="KW-0539">Nucleus</keyword>
<feature type="region of interest" description="Disordered" evidence="5">
    <location>
        <begin position="827"/>
        <end position="948"/>
    </location>
</feature>
<accession>A0A1Q3BAU7</accession>
<comment type="subcellular location">
    <subcellularLocation>
        <location evidence="1">Nucleus</location>
    </subcellularLocation>
</comment>
<dbReference type="AlphaFoldDB" id="A0A1Q3BAU7"/>
<dbReference type="PANTHER" id="PTHR11467:SF109">
    <property type="entry name" value="H15 DOMAIN-CONTAINING PROTEIN"/>
    <property type="match status" value="1"/>
</dbReference>
<evidence type="ECO:0000256" key="5">
    <source>
        <dbReference type="SAM" id="MobiDB-lite"/>
    </source>
</evidence>
<evidence type="ECO:0000259" key="6">
    <source>
        <dbReference type="PROSITE" id="PS51504"/>
    </source>
</evidence>
<feature type="region of interest" description="Disordered" evidence="5">
    <location>
        <begin position="712"/>
        <end position="732"/>
    </location>
</feature>
<evidence type="ECO:0000256" key="2">
    <source>
        <dbReference type="ARBA" id="ARBA00023125"/>
    </source>
</evidence>
<dbReference type="PANTHER" id="PTHR11467">
    <property type="entry name" value="HISTONE H1"/>
    <property type="match status" value="1"/>
</dbReference>